<dbReference type="AlphaFoldDB" id="A0A7K0EER2"/>
<dbReference type="EMBL" id="WJXZ01000001">
    <property type="protein sequence ID" value="MRS60323.1"/>
    <property type="molecule type" value="Genomic_DNA"/>
</dbReference>
<protein>
    <submittedName>
        <fullName evidence="2">Uncharacterized protein</fullName>
    </submittedName>
</protein>
<proteinExistence type="predicted"/>
<feature type="compositionally biased region" description="Basic and acidic residues" evidence="1">
    <location>
        <begin position="129"/>
        <end position="145"/>
    </location>
</feature>
<reference evidence="2 3" key="1">
    <citation type="journal article" date="2018" name="Antonie Van Leeuwenhoek">
        <title>Larkinella terrae sp. nov., isolated from soil on Jeju Island, South Korea.</title>
        <authorList>
            <person name="Ten L.N."/>
            <person name="Jeon J."/>
            <person name="Park S.J."/>
            <person name="Park S."/>
            <person name="Lee S.Y."/>
            <person name="Kim M.K."/>
            <person name="Jung H.Y."/>
        </authorList>
    </citation>
    <scope>NUCLEOTIDE SEQUENCE [LARGE SCALE GENOMIC DNA]</scope>
    <source>
        <strain evidence="2 3">KCTC 52001</strain>
    </source>
</reference>
<evidence type="ECO:0000256" key="1">
    <source>
        <dbReference type="SAM" id="MobiDB-lite"/>
    </source>
</evidence>
<feature type="compositionally biased region" description="Basic and acidic residues" evidence="1">
    <location>
        <begin position="81"/>
        <end position="122"/>
    </location>
</feature>
<gene>
    <name evidence="2" type="ORF">GJJ30_03390</name>
</gene>
<keyword evidence="3" id="KW-1185">Reference proteome</keyword>
<feature type="region of interest" description="Disordered" evidence="1">
    <location>
        <begin position="77"/>
        <end position="145"/>
    </location>
</feature>
<accession>A0A7K0EER2</accession>
<organism evidence="2 3">
    <name type="scientific">Larkinella terrae</name>
    <dbReference type="NCBI Taxonomy" id="2025311"/>
    <lineage>
        <taxon>Bacteria</taxon>
        <taxon>Pseudomonadati</taxon>
        <taxon>Bacteroidota</taxon>
        <taxon>Cytophagia</taxon>
        <taxon>Cytophagales</taxon>
        <taxon>Spirosomataceae</taxon>
        <taxon>Larkinella</taxon>
    </lineage>
</organism>
<sequence>MSKLNHPTEGSSLRFRLCLLLMAGIGIASWLRPASSGSKPPATAAKTTEAFTPVQQENRNFYGAIGSLAELMFGTPAQRKSAYDEEERARRDSDAALDERLGREREERYKQEAEERYQDHQDYLQQQKEQNDQYYEQKKAEESTY</sequence>
<evidence type="ECO:0000313" key="3">
    <source>
        <dbReference type="Proteomes" id="UP000441754"/>
    </source>
</evidence>
<name>A0A7K0EER2_9BACT</name>
<dbReference type="Proteomes" id="UP000441754">
    <property type="component" value="Unassembled WGS sequence"/>
</dbReference>
<dbReference type="RefSeq" id="WP_154173137.1">
    <property type="nucleotide sequence ID" value="NZ_WJXZ01000001.1"/>
</dbReference>
<evidence type="ECO:0000313" key="2">
    <source>
        <dbReference type="EMBL" id="MRS60323.1"/>
    </source>
</evidence>
<comment type="caution">
    <text evidence="2">The sequence shown here is derived from an EMBL/GenBank/DDBJ whole genome shotgun (WGS) entry which is preliminary data.</text>
</comment>